<proteinExistence type="predicted"/>
<evidence type="ECO:0000313" key="4">
    <source>
        <dbReference type="EMBL" id="MDT2401000.1"/>
    </source>
</evidence>
<dbReference type="RefSeq" id="WP_048719754.1">
    <property type="nucleotide sequence ID" value="NZ_CAXOGR010000022.1"/>
</dbReference>
<dbReference type="PROSITE" id="PS51257">
    <property type="entry name" value="PROKAR_LIPOPROTEIN"/>
    <property type="match status" value="1"/>
</dbReference>
<dbReference type="Gene3D" id="2.60.40.1240">
    <property type="match status" value="1"/>
</dbReference>
<dbReference type="AlphaFoldDB" id="A0A2N8Q0V6"/>
<feature type="domain" description="DUF4352" evidence="3">
    <location>
        <begin position="38"/>
        <end position="151"/>
    </location>
</feature>
<evidence type="ECO:0000313" key="5">
    <source>
        <dbReference type="Proteomes" id="UP001260773"/>
    </source>
</evidence>
<dbReference type="InterPro" id="IPR029051">
    <property type="entry name" value="DUF4352"/>
</dbReference>
<evidence type="ECO:0000259" key="3">
    <source>
        <dbReference type="Pfam" id="PF11611"/>
    </source>
</evidence>
<feature type="signal peptide" evidence="2">
    <location>
        <begin position="1"/>
        <end position="24"/>
    </location>
</feature>
<comment type="caution">
    <text evidence="4">The sequence shown here is derived from an EMBL/GenBank/DDBJ whole genome shotgun (WGS) entry which is preliminary data.</text>
</comment>
<reference evidence="4" key="1">
    <citation type="submission" date="2023-03" db="EMBL/GenBank/DDBJ databases">
        <authorList>
            <person name="Shen W."/>
            <person name="Cai J."/>
        </authorList>
    </citation>
    <scope>NUCLEOTIDE SEQUENCE</scope>
    <source>
        <strain evidence="4">P33-2</strain>
    </source>
</reference>
<keyword evidence="1 2" id="KW-0732">Signal</keyword>
<dbReference type="InterPro" id="IPR029050">
    <property type="entry name" value="Immunoprotect_excell_Ig-like"/>
</dbReference>
<organism evidence="4 5">
    <name type="scientific">Enterococcus avium</name>
    <name type="common">Streptococcus avium</name>
    <dbReference type="NCBI Taxonomy" id="33945"/>
    <lineage>
        <taxon>Bacteria</taxon>
        <taxon>Bacillati</taxon>
        <taxon>Bacillota</taxon>
        <taxon>Bacilli</taxon>
        <taxon>Lactobacillales</taxon>
        <taxon>Enterococcaceae</taxon>
        <taxon>Enterococcus</taxon>
    </lineage>
</organism>
<name>A0A2N8Q0V6_ENTAV</name>
<dbReference type="Proteomes" id="UP001260773">
    <property type="component" value="Unassembled WGS sequence"/>
</dbReference>
<evidence type="ECO:0000256" key="1">
    <source>
        <dbReference type="ARBA" id="ARBA00022729"/>
    </source>
</evidence>
<feature type="chain" id="PRO_5043159613" evidence="2">
    <location>
        <begin position="25"/>
        <end position="372"/>
    </location>
</feature>
<dbReference type="EMBL" id="JARPWH010000002">
    <property type="protein sequence ID" value="MDT2401000.1"/>
    <property type="molecule type" value="Genomic_DNA"/>
</dbReference>
<accession>A0A2N8Q0V6</accession>
<protein>
    <submittedName>
        <fullName evidence="4">DUF4352 domain-containing protein</fullName>
    </submittedName>
</protein>
<dbReference type="Pfam" id="PF11611">
    <property type="entry name" value="DUF4352"/>
    <property type="match status" value="1"/>
</dbReference>
<evidence type="ECO:0000256" key="2">
    <source>
        <dbReference type="SAM" id="SignalP"/>
    </source>
</evidence>
<gene>
    <name evidence="4" type="ORF">P7D43_01335</name>
</gene>
<sequence>MKKIRGFSGLILLSSLLVTLTACSGGGDTKKANEKENTAQTSKVEMSIEGGSYIIPDGKKVDDETGFLALDIKVKNKSKEKLDVSSNDFALYDEDGKKVSSEHVYDSNDNFKVMSNESLSEDKSFTEPLVFEVKKDAKYDLHYEAMYYSEDEKDESIELKLDTKKYNDDTKAVQALVSQYITKVFYNSDEVKEEDKKAAGKLELANDLEAESKTFKEDSVNSLKEDFTNYDPSTAELEKVITQLQQTNAEKGKVTYSFKEFFPESAVIYVRPEMVFLDDVDTESIIDKFVEENKGKYTDYTSVRRDAEKYLLQELPGKINEAPINTDENMNGEGYQVKLEKKDGKWEINSANESRNYHFKSMKEAFRGGLND</sequence>